<dbReference type="EMBL" id="RSDW01000001">
    <property type="protein sequence ID" value="RSL16669.1"/>
    <property type="molecule type" value="Genomic_DNA"/>
</dbReference>
<evidence type="ECO:0000313" key="3">
    <source>
        <dbReference type="Proteomes" id="UP000269669"/>
    </source>
</evidence>
<organism evidence="2 3">
    <name type="scientific">Edaphobacter aggregans</name>
    <dbReference type="NCBI Taxonomy" id="570835"/>
    <lineage>
        <taxon>Bacteria</taxon>
        <taxon>Pseudomonadati</taxon>
        <taxon>Acidobacteriota</taxon>
        <taxon>Terriglobia</taxon>
        <taxon>Terriglobales</taxon>
        <taxon>Acidobacteriaceae</taxon>
        <taxon>Edaphobacter</taxon>
    </lineage>
</organism>
<accession>A0A428MIM1</accession>
<dbReference type="Gene3D" id="1.10.10.1320">
    <property type="entry name" value="Anti-sigma factor, zinc-finger domain"/>
    <property type="match status" value="1"/>
</dbReference>
<evidence type="ECO:0000313" key="2">
    <source>
        <dbReference type="EMBL" id="RSL16669.1"/>
    </source>
</evidence>
<dbReference type="SUPFAM" id="SSF48371">
    <property type="entry name" value="ARM repeat"/>
    <property type="match status" value="1"/>
</dbReference>
<name>A0A428MIM1_9BACT</name>
<dbReference type="AlphaFoldDB" id="A0A428MIM1"/>
<proteinExistence type="predicted"/>
<dbReference type="Gene3D" id="1.25.10.10">
    <property type="entry name" value="Leucine-rich Repeat Variant"/>
    <property type="match status" value="1"/>
</dbReference>
<dbReference type="OrthoDB" id="113002at2"/>
<sequence length="321" mass="35251">MKCEMAQENIILAHYGELPDELAGALEQHLAICEDCRNELIAMQAVEERLALLPVMEPDPNMLAQARMRLDDALDLIPPGGFFQRLRTNFFTWVGHVQSAPALATLLIGVGFISGTLVNKYEAYQAELAKPKVITVSHPTQGTVANVTGIVQIPNSEMVQVNYNRVIPETIEGSLDEPRVRELLLKGISTPTADDVRVNAVSLLANECKVGHECVGGGDPKSIRNQLMVTMLWDEDPGVRLTALEGLQRYVGQDPRVRDAIAESLSRDPNAEVRKQAIATLAPVRSDSTVRQVLRTASTRDENAYIRTASYNVLQGMGDLQ</sequence>
<dbReference type="Pfam" id="PF13490">
    <property type="entry name" value="zf-HC2"/>
    <property type="match status" value="1"/>
</dbReference>
<dbReference type="InterPro" id="IPR011989">
    <property type="entry name" value="ARM-like"/>
</dbReference>
<dbReference type="Proteomes" id="UP000269669">
    <property type="component" value="Unassembled WGS sequence"/>
</dbReference>
<comment type="caution">
    <text evidence="2">The sequence shown here is derived from an EMBL/GenBank/DDBJ whole genome shotgun (WGS) entry which is preliminary data.</text>
</comment>
<keyword evidence="3" id="KW-1185">Reference proteome</keyword>
<evidence type="ECO:0000259" key="1">
    <source>
        <dbReference type="Pfam" id="PF13490"/>
    </source>
</evidence>
<reference evidence="2 3" key="1">
    <citation type="submission" date="2018-12" db="EMBL/GenBank/DDBJ databases">
        <title>Sequencing of bacterial isolates from soil warming experiment in Harvard Forest, Massachusetts, USA.</title>
        <authorList>
            <person name="Deangelis K."/>
        </authorList>
    </citation>
    <scope>NUCLEOTIDE SEQUENCE [LARGE SCALE GENOMIC DNA]</scope>
    <source>
        <strain evidence="2 3">EB153</strain>
    </source>
</reference>
<protein>
    <submittedName>
        <fullName evidence="2">Putative zinc finger protein</fullName>
    </submittedName>
</protein>
<dbReference type="InterPro" id="IPR016024">
    <property type="entry name" value="ARM-type_fold"/>
</dbReference>
<dbReference type="Pfam" id="PF13646">
    <property type="entry name" value="HEAT_2"/>
    <property type="match status" value="1"/>
</dbReference>
<dbReference type="InterPro" id="IPR041916">
    <property type="entry name" value="Anti_sigma_zinc_sf"/>
</dbReference>
<feature type="domain" description="Putative zinc-finger" evidence="1">
    <location>
        <begin position="3"/>
        <end position="37"/>
    </location>
</feature>
<gene>
    <name evidence="2" type="ORF">EDE15_2190</name>
</gene>
<dbReference type="InterPro" id="IPR027383">
    <property type="entry name" value="Znf_put"/>
</dbReference>